<dbReference type="SUPFAM" id="SSF49417">
    <property type="entry name" value="p53-like transcription factors"/>
    <property type="match status" value="1"/>
</dbReference>
<dbReference type="SUPFAM" id="SSF110217">
    <property type="entry name" value="DNA-binding protein LAG-1 (CSL)"/>
    <property type="match status" value="1"/>
</dbReference>
<proteinExistence type="inferred from homology"/>
<dbReference type="OrthoDB" id="5600360at2759"/>
<organism evidence="11 12">
    <name type="scientific">Helobdella robusta</name>
    <name type="common">Californian leech</name>
    <dbReference type="NCBI Taxonomy" id="6412"/>
    <lineage>
        <taxon>Eukaryota</taxon>
        <taxon>Metazoa</taxon>
        <taxon>Spiralia</taxon>
        <taxon>Lophotrochozoa</taxon>
        <taxon>Annelida</taxon>
        <taxon>Clitellata</taxon>
        <taxon>Hirudinea</taxon>
        <taxon>Rhynchobdellida</taxon>
        <taxon>Glossiphoniidae</taxon>
        <taxon>Helobdella</taxon>
    </lineage>
</organism>
<dbReference type="Gene3D" id="2.60.40.10">
    <property type="entry name" value="Immunoglobulins"/>
    <property type="match status" value="1"/>
</dbReference>
<dbReference type="CTD" id="20211657"/>
<name>T1FS60_HELRO</name>
<evidence type="ECO:0000256" key="3">
    <source>
        <dbReference type="ARBA" id="ARBA00023015"/>
    </source>
</evidence>
<dbReference type="Pfam" id="PF20144">
    <property type="entry name" value="TIG_SUH"/>
    <property type="match status" value="1"/>
</dbReference>
<keyword evidence="3" id="KW-0805">Transcription regulation</keyword>
<dbReference type="GeneID" id="20211657"/>
<dbReference type="PANTHER" id="PTHR10665">
    <property type="entry name" value="RECOMBINING BINDING PROTEIN SUPPRESSOR OF HAIRLESS"/>
    <property type="match status" value="1"/>
</dbReference>
<evidence type="ECO:0000259" key="9">
    <source>
        <dbReference type="SMART" id="SM01268"/>
    </source>
</evidence>
<dbReference type="EMBL" id="AMQM01003087">
    <property type="status" value="NOT_ANNOTATED_CDS"/>
    <property type="molecule type" value="Genomic_DNA"/>
</dbReference>
<protein>
    <submittedName>
        <fullName evidence="10 11">Uncharacterized protein</fullName>
    </submittedName>
</protein>
<dbReference type="GO" id="GO:0001228">
    <property type="term" value="F:DNA-binding transcription activator activity, RNA polymerase II-specific"/>
    <property type="evidence" value="ECO:0007669"/>
    <property type="project" value="InterPro"/>
</dbReference>
<comment type="similarity">
    <text evidence="2">Belongs to the Su(H) family.</text>
</comment>
<dbReference type="FunFam" id="2.80.10.50:FF:000003">
    <property type="entry name" value="recombining binding protein suppressor of hairless"/>
    <property type="match status" value="1"/>
</dbReference>
<dbReference type="GO" id="GO:0005634">
    <property type="term" value="C:nucleus"/>
    <property type="evidence" value="ECO:0007669"/>
    <property type="project" value="UniProtKB-SubCell"/>
</dbReference>
<evidence type="ECO:0000256" key="2">
    <source>
        <dbReference type="ARBA" id="ARBA00009704"/>
    </source>
</evidence>
<reference evidence="10 12" key="2">
    <citation type="journal article" date="2013" name="Nature">
        <title>Insights into bilaterian evolution from three spiralian genomes.</title>
        <authorList>
            <person name="Simakov O."/>
            <person name="Marletaz F."/>
            <person name="Cho S.J."/>
            <person name="Edsinger-Gonzales E."/>
            <person name="Havlak P."/>
            <person name="Hellsten U."/>
            <person name="Kuo D.H."/>
            <person name="Larsson T."/>
            <person name="Lv J."/>
            <person name="Arendt D."/>
            <person name="Savage R."/>
            <person name="Osoegawa K."/>
            <person name="de Jong P."/>
            <person name="Grimwood J."/>
            <person name="Chapman J.A."/>
            <person name="Shapiro H."/>
            <person name="Aerts A."/>
            <person name="Otillar R.P."/>
            <person name="Terry A.Y."/>
            <person name="Boore J.L."/>
            <person name="Grigoriev I.V."/>
            <person name="Lindberg D.R."/>
            <person name="Seaver E.C."/>
            <person name="Weisblat D.A."/>
            <person name="Putnam N.H."/>
            <person name="Rokhsar D.S."/>
        </authorList>
    </citation>
    <scope>NUCLEOTIDE SEQUENCE</scope>
</reference>
<gene>
    <name evidence="11" type="primary">20211657</name>
    <name evidence="10" type="ORF">HELRODRAFT_190647</name>
</gene>
<evidence type="ECO:0000313" key="10">
    <source>
        <dbReference type="EMBL" id="ESO08867.1"/>
    </source>
</evidence>
<dbReference type="Gene3D" id="2.60.40.1450">
    <property type="entry name" value="LAG1, DNA binding domain"/>
    <property type="match status" value="1"/>
</dbReference>
<keyword evidence="6" id="KW-0539">Nucleus</keyword>
<reference evidence="12" key="1">
    <citation type="submission" date="2012-12" db="EMBL/GenBank/DDBJ databases">
        <authorList>
            <person name="Hellsten U."/>
            <person name="Grimwood J."/>
            <person name="Chapman J.A."/>
            <person name="Shapiro H."/>
            <person name="Aerts A."/>
            <person name="Otillar R.P."/>
            <person name="Terry A.Y."/>
            <person name="Boore J.L."/>
            <person name="Simakov O."/>
            <person name="Marletaz F."/>
            <person name="Cho S.-J."/>
            <person name="Edsinger-Gonzales E."/>
            <person name="Havlak P."/>
            <person name="Kuo D.-H."/>
            <person name="Larsson T."/>
            <person name="Lv J."/>
            <person name="Arendt D."/>
            <person name="Savage R."/>
            <person name="Osoegawa K."/>
            <person name="de Jong P."/>
            <person name="Lindberg D.R."/>
            <person name="Seaver E.C."/>
            <person name="Weisblat D.A."/>
            <person name="Putnam N.H."/>
            <person name="Grigoriev I.V."/>
            <person name="Rokhsar D.S."/>
        </authorList>
    </citation>
    <scope>NUCLEOTIDE SEQUENCE</scope>
</reference>
<dbReference type="Proteomes" id="UP000015101">
    <property type="component" value="Unassembled WGS sequence"/>
</dbReference>
<feature type="region of interest" description="Disordered" evidence="7">
    <location>
        <begin position="404"/>
        <end position="460"/>
    </location>
</feature>
<dbReference type="InterPro" id="IPR037095">
    <property type="entry name" value="RBP-J/Cbf11_DNA-bd_sf"/>
</dbReference>
<feature type="compositionally biased region" description="Low complexity" evidence="7">
    <location>
        <begin position="413"/>
        <end position="448"/>
    </location>
</feature>
<dbReference type="Pfam" id="PF09270">
    <property type="entry name" value="BTD"/>
    <property type="match status" value="1"/>
</dbReference>
<dbReference type="InterPro" id="IPR015351">
    <property type="entry name" value="RBP-J/Cbf11/Cbf12_DNA-bd"/>
</dbReference>
<dbReference type="eggNOG" id="KOG3743">
    <property type="taxonomic scope" value="Eukaryota"/>
</dbReference>
<dbReference type="RefSeq" id="XP_009012889.1">
    <property type="nucleotide sequence ID" value="XM_009014641.1"/>
</dbReference>
<dbReference type="Gene3D" id="2.80.10.50">
    <property type="match status" value="1"/>
</dbReference>
<evidence type="ECO:0000313" key="11">
    <source>
        <dbReference type="EnsemblMetazoa" id="HelroP190647"/>
    </source>
</evidence>
<comment type="subcellular location">
    <subcellularLocation>
        <location evidence="1">Nucleus</location>
    </subcellularLocation>
</comment>
<feature type="domain" description="RBP-J/Cbf11/Cbf12 DNA binding" evidence="8">
    <location>
        <begin position="26"/>
        <end position="158"/>
    </location>
</feature>
<dbReference type="InterPro" id="IPR015350">
    <property type="entry name" value="Beta-trefoil_DNA-bd_dom"/>
</dbReference>
<dbReference type="AlphaFoldDB" id="T1FS60"/>
<sequence>MIENSQCSANLKELVRKYLQKPLHQTVLILHAKVAQKSYGSEKRFFCPPPCLYLSGDGWKCNKEGAEDNGDRSEPTNHICAYMGIGTSSKEMVHMPLEARNFCAAKTLYISDSDKRKHFRLCVNLFYSDGQSIGSFEGNNIKVISKPSKKKQSLKNADLCIESGTKIALFNRLRSQTVSTRYLFVDDGNFHASSMHWGAFEINLVDDNASESNEFTMESGFIHYGMTVKLVCVVTGIALPLMVVHKVDKQTILLDAEEPVSQLHKCAFRFKNPHSTERMYLCLSQEKIIQYLAAPCPKDPTKEMISDGASWTIISTESVRYSFFDGYSLPNIPVTPVPEIGIISVNGTSKMGFLEIKGRNFVPTMQVWFGDVPAETTYRSDEIILCIVPDVNLFATTPAYVFISDHDPDPDPDSSNNDNNNNTNNINNNNFNDNNSNNNNNNSNNNNSRANGRSLKKLEV</sequence>
<dbReference type="STRING" id="6412.T1FS60"/>
<dbReference type="EnsemblMetazoa" id="HelroT190647">
    <property type="protein sequence ID" value="HelroP190647"/>
    <property type="gene ID" value="HelroG190647"/>
</dbReference>
<dbReference type="GO" id="GO:0000978">
    <property type="term" value="F:RNA polymerase II cis-regulatory region sequence-specific DNA binding"/>
    <property type="evidence" value="ECO:0000318"/>
    <property type="project" value="GO_Central"/>
</dbReference>
<dbReference type="InterPro" id="IPR040159">
    <property type="entry name" value="CLS_fam"/>
</dbReference>
<accession>T1FS60</accession>
<dbReference type="SUPFAM" id="SSF81296">
    <property type="entry name" value="E set domains"/>
    <property type="match status" value="1"/>
</dbReference>
<keyword evidence="12" id="KW-1185">Reference proteome</keyword>
<feature type="domain" description="Beta-trefoil DNA-binding" evidence="9">
    <location>
        <begin position="159"/>
        <end position="311"/>
    </location>
</feature>
<dbReference type="InterPro" id="IPR014756">
    <property type="entry name" value="Ig_E-set"/>
</dbReference>
<dbReference type="SMART" id="SM01267">
    <property type="entry name" value="LAG1_DNAbind"/>
    <property type="match status" value="1"/>
</dbReference>
<evidence type="ECO:0000256" key="6">
    <source>
        <dbReference type="ARBA" id="ARBA00023242"/>
    </source>
</evidence>
<evidence type="ECO:0000256" key="1">
    <source>
        <dbReference type="ARBA" id="ARBA00004123"/>
    </source>
</evidence>
<dbReference type="SMART" id="SM01268">
    <property type="entry name" value="BTD"/>
    <property type="match status" value="1"/>
</dbReference>
<evidence type="ECO:0000259" key="8">
    <source>
        <dbReference type="SMART" id="SM01267"/>
    </source>
</evidence>
<dbReference type="InterPro" id="IPR036358">
    <property type="entry name" value="BTD_sf"/>
</dbReference>
<evidence type="ECO:0000313" key="12">
    <source>
        <dbReference type="Proteomes" id="UP000015101"/>
    </source>
</evidence>
<dbReference type="InterPro" id="IPR038007">
    <property type="entry name" value="RBP-Jkappa_IPT"/>
</dbReference>
<dbReference type="InParanoid" id="T1FS60"/>
<dbReference type="InterPro" id="IPR013783">
    <property type="entry name" value="Ig-like_fold"/>
</dbReference>
<keyword evidence="4" id="KW-0238">DNA-binding</keyword>
<dbReference type="KEGG" id="hro:HELRODRAFT_190647"/>
<keyword evidence="5" id="KW-0804">Transcription</keyword>
<dbReference type="GO" id="GO:0000981">
    <property type="term" value="F:DNA-binding transcription factor activity, RNA polymerase II-specific"/>
    <property type="evidence" value="ECO:0000318"/>
    <property type="project" value="GO_Central"/>
</dbReference>
<evidence type="ECO:0000256" key="5">
    <source>
        <dbReference type="ARBA" id="ARBA00023163"/>
    </source>
</evidence>
<dbReference type="InterPro" id="IPR008967">
    <property type="entry name" value="p53-like_TF_DNA-bd_sf"/>
</dbReference>
<dbReference type="Pfam" id="PF09271">
    <property type="entry name" value="LAG1-DNAbind"/>
    <property type="match status" value="1"/>
</dbReference>
<evidence type="ECO:0000256" key="4">
    <source>
        <dbReference type="ARBA" id="ARBA00023125"/>
    </source>
</evidence>
<evidence type="ECO:0000256" key="7">
    <source>
        <dbReference type="SAM" id="MobiDB-lite"/>
    </source>
</evidence>
<reference evidence="11" key="3">
    <citation type="submission" date="2015-06" db="UniProtKB">
        <authorList>
            <consortium name="EnsemblMetazoa"/>
        </authorList>
    </citation>
    <scope>IDENTIFICATION</scope>
</reference>
<dbReference type="FunFam" id="2.60.40.1450:FF:000001">
    <property type="entry name" value="Recombining binding protein suppressor of hairless"/>
    <property type="match status" value="1"/>
</dbReference>
<dbReference type="EMBL" id="KB096023">
    <property type="protein sequence ID" value="ESO08867.1"/>
    <property type="molecule type" value="Genomic_DNA"/>
</dbReference>
<dbReference type="HOGENOM" id="CLU_022207_0_0_1"/>